<proteinExistence type="predicted"/>
<gene>
    <name evidence="2" type="ORF">JZM60_04155</name>
</gene>
<evidence type="ECO:0000313" key="2">
    <source>
        <dbReference type="EMBL" id="QSV46479.1"/>
    </source>
</evidence>
<evidence type="ECO:0000256" key="1">
    <source>
        <dbReference type="SAM" id="Phobius"/>
    </source>
</evidence>
<evidence type="ECO:0000313" key="3">
    <source>
        <dbReference type="Proteomes" id="UP000663651"/>
    </source>
</evidence>
<dbReference type="RefSeq" id="WP_207164258.1">
    <property type="nucleotide sequence ID" value="NZ_CP071382.1"/>
</dbReference>
<keyword evidence="1" id="KW-0812">Transmembrane</keyword>
<sequence>MRNILQNLFFAFFYNALGIPVAAGVLYRTTAVGDQRQQKQNIQNYK</sequence>
<keyword evidence="1" id="KW-0472">Membrane</keyword>
<keyword evidence="3" id="KW-1185">Reference proteome</keyword>
<organism evidence="2 3">
    <name type="scientific">Geobacter benzoatilyticus</name>
    <dbReference type="NCBI Taxonomy" id="2815309"/>
    <lineage>
        <taxon>Bacteria</taxon>
        <taxon>Pseudomonadati</taxon>
        <taxon>Thermodesulfobacteriota</taxon>
        <taxon>Desulfuromonadia</taxon>
        <taxon>Geobacterales</taxon>
        <taxon>Geobacteraceae</taxon>
        <taxon>Geobacter</taxon>
    </lineage>
</organism>
<dbReference type="EMBL" id="CP071382">
    <property type="protein sequence ID" value="QSV46479.1"/>
    <property type="molecule type" value="Genomic_DNA"/>
</dbReference>
<dbReference type="Proteomes" id="UP000663651">
    <property type="component" value="Chromosome"/>
</dbReference>
<protein>
    <submittedName>
        <fullName evidence="2">Uncharacterized protein</fullName>
    </submittedName>
</protein>
<name>A0ABX7Q4V0_9BACT</name>
<keyword evidence="1" id="KW-1133">Transmembrane helix</keyword>
<accession>A0ABX7Q4V0</accession>
<feature type="transmembrane region" description="Helical" evidence="1">
    <location>
        <begin position="7"/>
        <end position="27"/>
    </location>
</feature>
<reference evidence="2 3" key="1">
    <citation type="submission" date="2021-03" db="EMBL/GenBank/DDBJ databases">
        <title>Geobacter metallireducens gen. nov. sp. nov., a microorganism capable of coupling the complete oxidation of organic compounds to the reduction of iron and other metals.</title>
        <authorList>
            <person name="Li Y."/>
        </authorList>
    </citation>
    <scope>NUCLEOTIDE SEQUENCE [LARGE SCALE GENOMIC DNA]</scope>
    <source>
        <strain evidence="2 3">Jerry-YX</strain>
    </source>
</reference>